<reference evidence="1 2" key="1">
    <citation type="journal article" date="2009" name="Stand. Genomic Sci.">
        <title>Complete genome sequence of Streptobacillus moniliformis type strain (9901T).</title>
        <authorList>
            <person name="Nolan M."/>
            <person name="Gronow S."/>
            <person name="Lapidus A."/>
            <person name="Ivanova N."/>
            <person name="Copeland A."/>
            <person name="Lucas S."/>
            <person name="Del Rio T.G."/>
            <person name="Chen F."/>
            <person name="Tice H."/>
            <person name="Pitluck S."/>
            <person name="Cheng J.F."/>
            <person name="Sims D."/>
            <person name="Meincke L."/>
            <person name="Bruce D."/>
            <person name="Goodwin L."/>
            <person name="Brettin T."/>
            <person name="Han C."/>
            <person name="Detter J.C."/>
            <person name="Ovchinikova G."/>
            <person name="Pati A."/>
            <person name="Mavromatis K."/>
            <person name="Mikhailova N."/>
            <person name="Chen A."/>
            <person name="Palaniappan K."/>
            <person name="Land M."/>
            <person name="Hauser L."/>
            <person name="Chang Y.J."/>
            <person name="Jeffries C.D."/>
            <person name="Rohde M."/>
            <person name="Sproer C."/>
            <person name="Goker M."/>
            <person name="Bristow J."/>
            <person name="Eisen J.A."/>
            <person name="Markowitz V."/>
            <person name="Hugenholtz P."/>
            <person name="Kyrpides N.C."/>
            <person name="Klenk H.P."/>
            <person name="Chain P."/>
        </authorList>
    </citation>
    <scope>NUCLEOTIDE SEQUENCE [LARGE SCALE GENOMIC DNA]</scope>
    <source>
        <strain evidence="2">ATCC 14647 / DSM 12112 / NCTC 10651 / 9901</strain>
    </source>
</reference>
<dbReference type="EMBL" id="CP001779">
    <property type="protein sequence ID" value="ACZ01161.1"/>
    <property type="molecule type" value="Genomic_DNA"/>
</dbReference>
<dbReference type="Proteomes" id="UP000002072">
    <property type="component" value="Chromosome"/>
</dbReference>
<gene>
    <name evidence="1" type="ordered locus">Smon_0688</name>
</gene>
<evidence type="ECO:0000313" key="1">
    <source>
        <dbReference type="EMBL" id="ACZ01161.1"/>
    </source>
</evidence>
<organism evidence="1 2">
    <name type="scientific">Streptobacillus moniliformis (strain ATCC 14647 / DSM 12112 / NCTC 10651 / 9901)</name>
    <dbReference type="NCBI Taxonomy" id="519441"/>
    <lineage>
        <taxon>Bacteria</taxon>
        <taxon>Fusobacteriati</taxon>
        <taxon>Fusobacteriota</taxon>
        <taxon>Fusobacteriia</taxon>
        <taxon>Fusobacteriales</taxon>
        <taxon>Leptotrichiaceae</taxon>
        <taxon>Streptobacillus</taxon>
    </lineage>
</organism>
<name>D1AXY5_STRM9</name>
<dbReference type="KEGG" id="smf:Smon_0688"/>
<proteinExistence type="predicted"/>
<dbReference type="eggNOG" id="COG3501">
    <property type="taxonomic scope" value="Bacteria"/>
</dbReference>
<evidence type="ECO:0000313" key="2">
    <source>
        <dbReference type="Proteomes" id="UP000002072"/>
    </source>
</evidence>
<dbReference type="STRING" id="519441.Smon_0688"/>
<protein>
    <recommendedName>
        <fullName evidence="3">Gp5/Type VI secretion system Vgr protein OB-fold domain-containing protein</fullName>
    </recommendedName>
</protein>
<dbReference type="AlphaFoldDB" id="D1AXY5"/>
<accession>D1AXY5</accession>
<dbReference type="HOGENOM" id="CLU_1034127_0_0_0"/>
<sequence>MRKVTIINRNGNKLIKFKDNKIHSLGKILKYKDEQFIVNESQIELKNNIFFCTVECSKIGEYKLKRIKNIHITGSSLRGRVIKIFSKDEKAYMNVDFSEFLKEKYGNIQSFGKNYIDIPYKTFYSQSNTGLFPTPEINDVVDVVFIDDNENNMKVSWSLENENSSRFNDGEKRNYLNKEIDFNINKDRVYINFKNKMEILATNFVLNSKDVLISAKEKLGIASQLDISIEANDDLQIFGNEVALKSKSKNLNIVSEGNLLLKGKQIHND</sequence>
<keyword evidence="2" id="KW-1185">Reference proteome</keyword>
<evidence type="ECO:0008006" key="3">
    <source>
        <dbReference type="Google" id="ProtNLM"/>
    </source>
</evidence>